<dbReference type="GO" id="GO:0006508">
    <property type="term" value="P:proteolysis"/>
    <property type="evidence" value="ECO:0007669"/>
    <property type="project" value="UniProtKB-KW"/>
</dbReference>
<dbReference type="InterPro" id="IPR015366">
    <property type="entry name" value="S53_propep"/>
</dbReference>
<dbReference type="InterPro" id="IPR023828">
    <property type="entry name" value="Peptidase_S8_Ser-AS"/>
</dbReference>
<evidence type="ECO:0000256" key="1">
    <source>
        <dbReference type="ARBA" id="ARBA00022670"/>
    </source>
</evidence>
<feature type="active site" description="Charge relay system" evidence="7">
    <location>
        <position position="296"/>
    </location>
</feature>
<dbReference type="GeneID" id="68114361"/>
<dbReference type="InterPro" id="IPR000209">
    <property type="entry name" value="Peptidase_S8/S53_dom"/>
</dbReference>
<dbReference type="PANTHER" id="PTHR14218:SF15">
    <property type="entry name" value="TRIPEPTIDYL-PEPTIDASE 1"/>
    <property type="match status" value="1"/>
</dbReference>
<keyword evidence="4 7" id="KW-0720">Serine protease</keyword>
<dbReference type="PANTHER" id="PTHR14218">
    <property type="entry name" value="PROTEASE S8 TRIPEPTIDYL PEPTIDASE I CLN2"/>
    <property type="match status" value="1"/>
</dbReference>
<comment type="cofactor">
    <cofactor evidence="7">
        <name>Ca(2+)</name>
        <dbReference type="ChEBI" id="CHEBI:29108"/>
    </cofactor>
    <text evidence="7">Binds 1 Ca(2+) ion per subunit.</text>
</comment>
<dbReference type="VEuPathDB" id="AmoebaDB:NF0075840"/>
<dbReference type="AlphaFoldDB" id="A0A6A5BGH4"/>
<accession>A0A6A5BGH4</accession>
<keyword evidence="5 7" id="KW-0106">Calcium</keyword>
<dbReference type="OrthoDB" id="2919105at2759"/>
<evidence type="ECO:0000256" key="5">
    <source>
        <dbReference type="ARBA" id="ARBA00022837"/>
    </source>
</evidence>
<feature type="binding site" evidence="7">
    <location>
        <position position="553"/>
    </location>
    <ligand>
        <name>Ca(2+)</name>
        <dbReference type="ChEBI" id="CHEBI:29108"/>
    </ligand>
</feature>
<protein>
    <recommendedName>
        <fullName evidence="9">Peptidase S53 domain-containing protein</fullName>
    </recommendedName>
</protein>
<dbReference type="VEuPathDB" id="AmoebaDB:NfTy_009120"/>
<keyword evidence="8" id="KW-0732">Signal</keyword>
<dbReference type="GO" id="GO:0008240">
    <property type="term" value="F:tripeptidyl-peptidase activity"/>
    <property type="evidence" value="ECO:0007669"/>
    <property type="project" value="TreeGrafter"/>
</dbReference>
<feature type="chain" id="PRO_5025509434" description="Peptidase S53 domain-containing protein" evidence="8">
    <location>
        <begin position="23"/>
        <end position="576"/>
    </location>
</feature>
<keyword evidence="6" id="KW-0865">Zymogen</keyword>
<sequence>MHKSTLSICGVLLLLFSVFTLAAQQEKTCLQIRHPSEFTIPRGWRRFFDPSVSESFHPQLASFLWETQKANVTLSLHSQNTEWLREEFESVSDPFHPKFRKFLSMEQVARMTSPHASHKQLVREFIKKNLPGAQIVHVSAHENFVTIQAPLKTLNEAFKARMVPFIHEETGRMVYRSEIGYALPMEITNAVHAVFGLHHFPIYSAKIKSVRSQVTEKRRAMQSYDTTPQALWKRYNITLPTSTSPKNQQAVASFLGQYVELSDLTQFQQMFNLPPVKVTILGPNDQSNPGTEAALDIQYITAVGYLVNTTINSNDPNDQSDDIFLRWIKTQQAMGDRSAWVHSVSYGGVEKYVPKNFQSTLDIEFQKIGVTGRTILVASGDDGSRCNSNGDKFEAEWPTSSPYVLSVCATRPSDTYFERSVSWGGGGFAESYARPSYQAEAVSQYLRSNSVPPTSYFNVNGRAYPDVAALGVDYQIVVGGQVQAVDGTSASTPVFAGIVSLLNDLRFKVGKQPLGFLNPWLYQVAAKERGAFFDITQGNNGVTPCPGFSATQGFDPISGLGVPNFEVLRRLALQSP</sequence>
<dbReference type="CDD" id="cd04056">
    <property type="entry name" value="Peptidases_S53"/>
    <property type="match status" value="1"/>
</dbReference>
<feature type="signal peptide" evidence="8">
    <location>
        <begin position="1"/>
        <end position="22"/>
    </location>
</feature>
<keyword evidence="2 7" id="KW-0479">Metal-binding</keyword>
<dbReference type="SUPFAM" id="SSF52743">
    <property type="entry name" value="Subtilisin-like"/>
    <property type="match status" value="1"/>
</dbReference>
<dbReference type="OMA" id="SGWGTPW"/>
<dbReference type="Proteomes" id="UP000444721">
    <property type="component" value="Unassembled WGS sequence"/>
</dbReference>
<feature type="binding site" evidence="7">
    <location>
        <position position="535"/>
    </location>
    <ligand>
        <name>Ca(2+)</name>
        <dbReference type="ChEBI" id="CHEBI:29108"/>
    </ligand>
</feature>
<dbReference type="GO" id="GO:0004252">
    <property type="term" value="F:serine-type endopeptidase activity"/>
    <property type="evidence" value="ECO:0007669"/>
    <property type="project" value="UniProtKB-UniRule"/>
</dbReference>
<keyword evidence="3 7" id="KW-0378">Hydrolase</keyword>
<comment type="caution">
    <text evidence="10">The sequence shown here is derived from an EMBL/GenBank/DDBJ whole genome shotgun (WGS) entry which is preliminary data.</text>
</comment>
<evidence type="ECO:0000256" key="2">
    <source>
        <dbReference type="ARBA" id="ARBA00022723"/>
    </source>
</evidence>
<dbReference type="CDD" id="cd11377">
    <property type="entry name" value="Pro-peptidase_S53"/>
    <property type="match status" value="1"/>
</dbReference>
<gene>
    <name evidence="10" type="ORF">FDP41_007143</name>
</gene>
<evidence type="ECO:0000256" key="7">
    <source>
        <dbReference type="PROSITE-ProRule" id="PRU01032"/>
    </source>
</evidence>
<evidence type="ECO:0000256" key="6">
    <source>
        <dbReference type="ARBA" id="ARBA00023145"/>
    </source>
</evidence>
<feature type="domain" description="Peptidase S53" evidence="9">
    <location>
        <begin position="225"/>
        <end position="575"/>
    </location>
</feature>
<keyword evidence="1 7" id="KW-0645">Protease</keyword>
<dbReference type="VEuPathDB" id="AmoebaDB:FDP41_007143"/>
<feature type="binding site" evidence="7">
    <location>
        <position position="534"/>
    </location>
    <ligand>
        <name>Ca(2+)</name>
        <dbReference type="ChEBI" id="CHEBI:29108"/>
    </ligand>
</feature>
<feature type="active site" description="Charge relay system" evidence="7">
    <location>
        <position position="489"/>
    </location>
</feature>
<dbReference type="Pfam" id="PF09286">
    <property type="entry name" value="Pro-kuma_activ"/>
    <property type="match status" value="1"/>
</dbReference>
<dbReference type="Pfam" id="PF00082">
    <property type="entry name" value="Peptidase_S8"/>
    <property type="match status" value="1"/>
</dbReference>
<organism evidence="10 11">
    <name type="scientific">Naegleria fowleri</name>
    <name type="common">Brain eating amoeba</name>
    <dbReference type="NCBI Taxonomy" id="5763"/>
    <lineage>
        <taxon>Eukaryota</taxon>
        <taxon>Discoba</taxon>
        <taxon>Heterolobosea</taxon>
        <taxon>Tetramitia</taxon>
        <taxon>Eutetramitia</taxon>
        <taxon>Vahlkampfiidae</taxon>
        <taxon>Naegleria</taxon>
    </lineage>
</organism>
<evidence type="ECO:0000256" key="4">
    <source>
        <dbReference type="ARBA" id="ARBA00022825"/>
    </source>
</evidence>
<name>A0A6A5BGH4_NAEFO</name>
<evidence type="ECO:0000313" key="11">
    <source>
        <dbReference type="Proteomes" id="UP000444721"/>
    </source>
</evidence>
<dbReference type="SUPFAM" id="SSF54897">
    <property type="entry name" value="Protease propeptides/inhibitors"/>
    <property type="match status" value="1"/>
</dbReference>
<dbReference type="SMART" id="SM00944">
    <property type="entry name" value="Pro-kuma_activ"/>
    <property type="match status" value="1"/>
</dbReference>
<evidence type="ECO:0000259" key="9">
    <source>
        <dbReference type="PROSITE" id="PS51695"/>
    </source>
</evidence>
<reference evidence="10 11" key="1">
    <citation type="journal article" date="2019" name="Sci. Rep.">
        <title>Nanopore sequencing improves the draft genome of the human pathogenic amoeba Naegleria fowleri.</title>
        <authorList>
            <person name="Liechti N."/>
            <person name="Schurch N."/>
            <person name="Bruggmann R."/>
            <person name="Wittwer M."/>
        </authorList>
    </citation>
    <scope>NUCLEOTIDE SEQUENCE [LARGE SCALE GENOMIC DNA]</scope>
    <source>
        <strain evidence="10 11">ATCC 30894</strain>
    </source>
</reference>
<dbReference type="InterPro" id="IPR050819">
    <property type="entry name" value="Tripeptidyl-peptidase_I"/>
</dbReference>
<dbReference type="GO" id="GO:0046872">
    <property type="term" value="F:metal ion binding"/>
    <property type="evidence" value="ECO:0007669"/>
    <property type="project" value="UniProtKB-UniRule"/>
</dbReference>
<proteinExistence type="predicted"/>
<evidence type="ECO:0000256" key="3">
    <source>
        <dbReference type="ARBA" id="ARBA00022801"/>
    </source>
</evidence>
<keyword evidence="11" id="KW-1185">Reference proteome</keyword>
<evidence type="ECO:0000313" key="10">
    <source>
        <dbReference type="EMBL" id="KAF0973756.1"/>
    </source>
</evidence>
<dbReference type="InterPro" id="IPR030400">
    <property type="entry name" value="Sedolisin_dom"/>
</dbReference>
<dbReference type="InterPro" id="IPR036852">
    <property type="entry name" value="Peptidase_S8/S53_dom_sf"/>
</dbReference>
<dbReference type="RefSeq" id="XP_044558469.1">
    <property type="nucleotide sequence ID" value="XM_044710856.1"/>
</dbReference>
<dbReference type="PROSITE" id="PS00138">
    <property type="entry name" value="SUBTILASE_SER"/>
    <property type="match status" value="1"/>
</dbReference>
<dbReference type="PROSITE" id="PS51695">
    <property type="entry name" value="SEDOLISIN"/>
    <property type="match status" value="1"/>
</dbReference>
<dbReference type="Gene3D" id="3.40.50.200">
    <property type="entry name" value="Peptidase S8/S53 domain"/>
    <property type="match status" value="1"/>
</dbReference>
<dbReference type="EMBL" id="VFQX01000058">
    <property type="protein sequence ID" value="KAF0973756.1"/>
    <property type="molecule type" value="Genomic_DNA"/>
</dbReference>
<feature type="binding site" evidence="7">
    <location>
        <position position="555"/>
    </location>
    <ligand>
        <name>Ca(2+)</name>
        <dbReference type="ChEBI" id="CHEBI:29108"/>
    </ligand>
</feature>
<evidence type="ECO:0000256" key="8">
    <source>
        <dbReference type="SAM" id="SignalP"/>
    </source>
</evidence>
<feature type="active site" description="Charge relay system" evidence="7">
    <location>
        <position position="292"/>
    </location>
</feature>